<dbReference type="RefSeq" id="XP_006824372.1">
    <property type="nucleotide sequence ID" value="XM_006824309.1"/>
</dbReference>
<evidence type="ECO:0000256" key="7">
    <source>
        <dbReference type="ARBA" id="ARBA00023170"/>
    </source>
</evidence>
<reference evidence="13" key="1">
    <citation type="submission" date="2025-08" db="UniProtKB">
        <authorList>
            <consortium name="RefSeq"/>
        </authorList>
    </citation>
    <scope>IDENTIFICATION</scope>
    <source>
        <tissue evidence="13">Testes</tissue>
    </source>
</reference>
<proteinExistence type="inferred from homology"/>
<evidence type="ECO:0000256" key="2">
    <source>
        <dbReference type="ARBA" id="ARBA00022475"/>
    </source>
</evidence>
<accession>A0ABM0MWI1</accession>
<dbReference type="PANTHER" id="PTHR24248:SF120">
    <property type="entry name" value="G-PROTEIN COUPLED RECEPTORS FAMILY 1 PROFILE DOMAIN-CONTAINING PROTEIN"/>
    <property type="match status" value="1"/>
</dbReference>
<dbReference type="Proteomes" id="UP000694865">
    <property type="component" value="Unplaced"/>
</dbReference>
<protein>
    <submittedName>
        <fullName evidence="13">Muscarinic acetylcholine receptor gar-3-like</fullName>
    </submittedName>
</protein>
<evidence type="ECO:0000256" key="1">
    <source>
        <dbReference type="ARBA" id="ARBA00004651"/>
    </source>
</evidence>
<name>A0ABM0MWI1_SACKO</name>
<evidence type="ECO:0000256" key="3">
    <source>
        <dbReference type="ARBA" id="ARBA00022692"/>
    </source>
</evidence>
<keyword evidence="12" id="KW-1185">Reference proteome</keyword>
<evidence type="ECO:0000256" key="6">
    <source>
        <dbReference type="ARBA" id="ARBA00023136"/>
    </source>
</evidence>
<dbReference type="PRINTS" id="PR00237">
    <property type="entry name" value="GPCRRHODOPSN"/>
</dbReference>
<dbReference type="GeneID" id="102807553"/>
<comment type="subcellular location">
    <subcellularLocation>
        <location evidence="1">Cell membrane</location>
        <topology evidence="1">Multi-pass membrane protein</topology>
    </subcellularLocation>
</comment>
<gene>
    <name evidence="13" type="primary">LOC102807553</name>
</gene>
<comment type="similarity">
    <text evidence="9">Belongs to the G-protein coupled receptor 1 family.</text>
</comment>
<keyword evidence="4 10" id="KW-1133">Transmembrane helix</keyword>
<feature type="transmembrane region" description="Helical" evidence="10">
    <location>
        <begin position="30"/>
        <end position="55"/>
    </location>
</feature>
<evidence type="ECO:0000256" key="9">
    <source>
        <dbReference type="RuleBase" id="RU000688"/>
    </source>
</evidence>
<evidence type="ECO:0000256" key="8">
    <source>
        <dbReference type="ARBA" id="ARBA00023224"/>
    </source>
</evidence>
<evidence type="ECO:0000256" key="4">
    <source>
        <dbReference type="ARBA" id="ARBA00022989"/>
    </source>
</evidence>
<feature type="domain" description="G-protein coupled receptors family 1 profile" evidence="11">
    <location>
        <begin position="46"/>
        <end position="576"/>
    </location>
</feature>
<sequence length="628" mass="72751">MYNASANWSSDEPPTEYELPVSPYSLPVKVVLLILSIAITAAAIVGNALIITAFFTTPRLRRLTNYFYVSLAITDLTAGILVMPYMVSYTILFYWKFGKPFCVFWLCVDMFVYSSSVYHMCVICLDRFLAIRFPFMYRIRRTRKLVITLLITAWALGLAFEVPVTILYEHIAGESVIAYEEECDVEWVENAPVTIVSFIVTVIIPFLFTLILYVHIFVTIRRSHRYSITTESQTNTADKKEAGRLKSSTLFACMRLRPRFDRNRTESDQDKSVADQNAESIQVTKTKNERAQYTGFNFSLCKRLRNICCFHWKHHSYNLNESFTTNPLNTQKHKVIMVGFQQRALTDISEVQSEGRLRSLGMNSTTVDFSTYNEHTTDTEKDVSHVFPSRYTDQHSDINKNTNSILENSYSYVNKGMTIELEDVSITNIPFIHNKTKGTNTRPINEKDETVSHYEQEARKNKSFETRRTEEQIITTTRVNKTMKKKEINGNENYNCEKDANRRRSKESLMAKQKAKERRAAATLGILLGVFLITWLPWKITTIADSFAQKYLFPDLWYEFAIWLQYSNSMINPFLYIFRDKHFRIAVRGIICRFLCRKHVGQNSSSSSGQINSRRPAISHVYVTTSEF</sequence>
<dbReference type="PROSITE" id="PS50262">
    <property type="entry name" value="G_PROTEIN_RECEP_F1_2"/>
    <property type="match status" value="1"/>
</dbReference>
<evidence type="ECO:0000313" key="13">
    <source>
        <dbReference type="RefSeq" id="XP_006824372.1"/>
    </source>
</evidence>
<keyword evidence="3 9" id="KW-0812">Transmembrane</keyword>
<keyword evidence="8 9" id="KW-0807">Transducer</keyword>
<feature type="transmembrane region" description="Helical" evidence="10">
    <location>
        <begin position="67"/>
        <end position="91"/>
    </location>
</feature>
<dbReference type="PANTHER" id="PTHR24248">
    <property type="entry name" value="ADRENERGIC RECEPTOR-RELATED G-PROTEIN COUPLED RECEPTOR"/>
    <property type="match status" value="1"/>
</dbReference>
<keyword evidence="7 9" id="KW-0675">Receptor</keyword>
<organism evidence="12 13">
    <name type="scientific">Saccoglossus kowalevskii</name>
    <name type="common">Acorn worm</name>
    <dbReference type="NCBI Taxonomy" id="10224"/>
    <lineage>
        <taxon>Eukaryota</taxon>
        <taxon>Metazoa</taxon>
        <taxon>Hemichordata</taxon>
        <taxon>Enteropneusta</taxon>
        <taxon>Harrimaniidae</taxon>
        <taxon>Saccoglossus</taxon>
    </lineage>
</organism>
<evidence type="ECO:0000313" key="12">
    <source>
        <dbReference type="Proteomes" id="UP000694865"/>
    </source>
</evidence>
<keyword evidence="5 9" id="KW-0297">G-protein coupled receptor</keyword>
<dbReference type="SMART" id="SM01381">
    <property type="entry name" value="7TM_GPCR_Srsx"/>
    <property type="match status" value="1"/>
</dbReference>
<feature type="transmembrane region" description="Helical" evidence="10">
    <location>
        <begin position="195"/>
        <end position="218"/>
    </location>
</feature>
<feature type="transmembrane region" description="Helical" evidence="10">
    <location>
        <begin position="145"/>
        <end position="168"/>
    </location>
</feature>
<dbReference type="InterPro" id="IPR017452">
    <property type="entry name" value="GPCR_Rhodpsn_7TM"/>
</dbReference>
<keyword evidence="6 10" id="KW-0472">Membrane</keyword>
<dbReference type="InterPro" id="IPR000276">
    <property type="entry name" value="GPCR_Rhodpsn"/>
</dbReference>
<dbReference type="PROSITE" id="PS00237">
    <property type="entry name" value="G_PROTEIN_RECEP_F1_1"/>
    <property type="match status" value="1"/>
</dbReference>
<dbReference type="SUPFAM" id="SSF81321">
    <property type="entry name" value="Family A G protein-coupled receptor-like"/>
    <property type="match status" value="1"/>
</dbReference>
<dbReference type="Gene3D" id="1.20.1070.10">
    <property type="entry name" value="Rhodopsin 7-helix transmembrane proteins"/>
    <property type="match status" value="2"/>
</dbReference>
<evidence type="ECO:0000256" key="5">
    <source>
        <dbReference type="ARBA" id="ARBA00023040"/>
    </source>
</evidence>
<evidence type="ECO:0000256" key="10">
    <source>
        <dbReference type="SAM" id="Phobius"/>
    </source>
</evidence>
<feature type="transmembrane region" description="Helical" evidence="10">
    <location>
        <begin position="103"/>
        <end position="125"/>
    </location>
</feature>
<feature type="transmembrane region" description="Helical" evidence="10">
    <location>
        <begin position="560"/>
        <end position="578"/>
    </location>
</feature>
<keyword evidence="2" id="KW-1003">Cell membrane</keyword>
<dbReference type="Pfam" id="PF00001">
    <property type="entry name" value="7tm_1"/>
    <property type="match status" value="2"/>
</dbReference>
<feature type="transmembrane region" description="Helical" evidence="10">
    <location>
        <begin position="520"/>
        <end position="540"/>
    </location>
</feature>
<evidence type="ECO:0000259" key="11">
    <source>
        <dbReference type="PROSITE" id="PS50262"/>
    </source>
</evidence>